<dbReference type="InterPro" id="IPR001680">
    <property type="entry name" value="WD40_rpt"/>
</dbReference>
<evidence type="ECO:0000313" key="3">
    <source>
        <dbReference type="Proteomes" id="UP001472866"/>
    </source>
</evidence>
<name>A0AAX4P8T2_9CHLO</name>
<evidence type="ECO:0000256" key="1">
    <source>
        <dbReference type="PROSITE-ProRule" id="PRU00221"/>
    </source>
</evidence>
<keyword evidence="1" id="KW-0853">WD repeat</keyword>
<organism evidence="2 3">
    <name type="scientific">Chloropicon roscoffensis</name>
    <dbReference type="NCBI Taxonomy" id="1461544"/>
    <lineage>
        <taxon>Eukaryota</taxon>
        <taxon>Viridiplantae</taxon>
        <taxon>Chlorophyta</taxon>
        <taxon>Chloropicophyceae</taxon>
        <taxon>Chloropicales</taxon>
        <taxon>Chloropicaceae</taxon>
        <taxon>Chloropicon</taxon>
    </lineage>
</organism>
<dbReference type="InterPro" id="IPR036322">
    <property type="entry name" value="WD40_repeat_dom_sf"/>
</dbReference>
<dbReference type="Pfam" id="PF00400">
    <property type="entry name" value="WD40"/>
    <property type="match status" value="2"/>
</dbReference>
<reference evidence="2 3" key="1">
    <citation type="submission" date="2024-03" db="EMBL/GenBank/DDBJ databases">
        <title>Complete genome sequence of the green alga Chloropicon roscoffensis RCC1871.</title>
        <authorList>
            <person name="Lemieux C."/>
            <person name="Pombert J.-F."/>
            <person name="Otis C."/>
            <person name="Turmel M."/>
        </authorList>
    </citation>
    <scope>NUCLEOTIDE SEQUENCE [LARGE SCALE GENOMIC DNA]</scope>
    <source>
        <strain evidence="2 3">RCC1871</strain>
    </source>
</reference>
<protein>
    <submittedName>
        <fullName evidence="2">WD40 repeat domain-containing protein</fullName>
    </submittedName>
</protein>
<dbReference type="SUPFAM" id="SSF50978">
    <property type="entry name" value="WD40 repeat-like"/>
    <property type="match status" value="1"/>
</dbReference>
<dbReference type="SMART" id="SM00320">
    <property type="entry name" value="WD40"/>
    <property type="match status" value="6"/>
</dbReference>
<dbReference type="EMBL" id="CP151505">
    <property type="protein sequence ID" value="WZN62402.1"/>
    <property type="molecule type" value="Genomic_DNA"/>
</dbReference>
<dbReference type="AlphaFoldDB" id="A0AAX4P8T2"/>
<dbReference type="PROSITE" id="PS50082">
    <property type="entry name" value="WD_REPEATS_2"/>
    <property type="match status" value="1"/>
</dbReference>
<dbReference type="Proteomes" id="UP001472866">
    <property type="component" value="Chromosome 05"/>
</dbReference>
<dbReference type="Gene3D" id="2.130.10.10">
    <property type="entry name" value="YVTN repeat-like/Quinoprotein amine dehydrogenase"/>
    <property type="match status" value="2"/>
</dbReference>
<dbReference type="InterPro" id="IPR015943">
    <property type="entry name" value="WD40/YVTN_repeat-like_dom_sf"/>
</dbReference>
<evidence type="ECO:0000313" key="2">
    <source>
        <dbReference type="EMBL" id="WZN62402.1"/>
    </source>
</evidence>
<dbReference type="InterPro" id="IPR042453">
    <property type="entry name" value="WDR53"/>
</dbReference>
<gene>
    <name evidence="2" type="ORF">HKI87_05g39390</name>
</gene>
<keyword evidence="3" id="KW-1185">Reference proteome</keyword>
<sequence length="352" mass="37821">MEGRRTVMVEDGDEVLCVATSRFREKAFACATERGQLLVFDLRESNNTKASLTCVLSSNEAATSACFHPKDENLAFVSVGMTVREVDLRKLAAEGKAKGGEDEVGRLVCRTEEEVGQCAVSTSGGHLACADDSGTVTVIDLDRQRKGGKAGGSQAVKRLVRDGHQNTICSSVCFRPRQPWDVVSGGLDCAVVLWDFNKARAKLRLTSQSDDPRTSETQVFNPPMVHALAVPNTKSLANHVACARGDASVAVYEICKDAVRRRLLLKSSKGHSSSVGHCCFAEYSADRHLISGGNDGRLVVWNWLQDAEGAEDLVSWSGSHGSKVNWTATLPGSSENVLVADTSNKVSVYTAS</sequence>
<dbReference type="PANTHER" id="PTHR44666:SF1">
    <property type="entry name" value="WD REPEAT-CONTAINING PROTEIN 53"/>
    <property type="match status" value="1"/>
</dbReference>
<feature type="repeat" description="WD" evidence="1">
    <location>
        <begin position="268"/>
        <end position="302"/>
    </location>
</feature>
<dbReference type="PANTHER" id="PTHR44666">
    <property type="entry name" value="WD REPEAT-CONTAINING PROTEIN 53"/>
    <property type="match status" value="1"/>
</dbReference>
<accession>A0AAX4P8T2</accession>
<proteinExistence type="predicted"/>